<accession>A0A6G1U456</accession>
<protein>
    <recommendedName>
        <fullName evidence="4">Lipoprotein, rSAM/lipoprotein system</fullName>
    </recommendedName>
</protein>
<dbReference type="InterPro" id="IPR026403">
    <property type="entry name" value="Lipo_with_rSAM"/>
</dbReference>
<evidence type="ECO:0000256" key="1">
    <source>
        <dbReference type="SAM" id="SignalP"/>
    </source>
</evidence>
<comment type="caution">
    <text evidence="2">The sequence shown here is derived from an EMBL/GenBank/DDBJ whole genome shotgun (WGS) entry which is preliminary data.</text>
</comment>
<sequence>MKAKFFNWYNALAASLLSLLGFSSCGENGPWGDEPVLYGTPSTAFEAKGNITAEDGTPVEGIKAIIAGCQQSSFTGKMHYTHIDSTYTDKNGNYTIKSGSRWPVSEMYTKIFLEDVDGEKNGGTFANDTIEGKELTFKKIAEGSDAWDNGTYEVIGNKKLKKKK</sequence>
<proteinExistence type="predicted"/>
<evidence type="ECO:0000313" key="2">
    <source>
        <dbReference type="EMBL" id="MQN81551.1"/>
    </source>
</evidence>
<gene>
    <name evidence="2" type="ORF">F7D73_11445</name>
</gene>
<dbReference type="NCBIfam" id="TIGR04134">
    <property type="entry name" value="lipo_with_rSAM"/>
    <property type="match status" value="1"/>
</dbReference>
<reference evidence="2 3" key="1">
    <citation type="submission" date="2019-09" db="EMBL/GenBank/DDBJ databases">
        <title>Distinct polysaccharide growth profiles of human intestinal Prevotella copri isolates.</title>
        <authorList>
            <person name="Fehlner-Peach H."/>
            <person name="Magnabosco C."/>
            <person name="Raghavan V."/>
            <person name="Scher J.U."/>
            <person name="Tett A."/>
            <person name="Cox L.M."/>
            <person name="Gottsegen C."/>
            <person name="Watters A."/>
            <person name="Wiltshire- Gordon J.D."/>
            <person name="Segata N."/>
            <person name="Bonneau R."/>
            <person name="Littman D.R."/>
        </authorList>
    </citation>
    <scope>NUCLEOTIDE SEQUENCE [LARGE SCALE GENOMIC DNA]</scope>
    <source>
        <strain evidence="3">iA622</strain>
    </source>
</reference>
<evidence type="ECO:0000313" key="3">
    <source>
        <dbReference type="Proteomes" id="UP000480425"/>
    </source>
</evidence>
<keyword evidence="1" id="KW-0732">Signal</keyword>
<name>A0A6G1U456_9BACT</name>
<dbReference type="PROSITE" id="PS51257">
    <property type="entry name" value="PROKAR_LIPOPROTEIN"/>
    <property type="match status" value="1"/>
</dbReference>
<dbReference type="OrthoDB" id="1095310at2"/>
<dbReference type="AlphaFoldDB" id="A0A6G1U456"/>
<dbReference type="EMBL" id="VZCB01000082">
    <property type="protein sequence ID" value="MQN81551.1"/>
    <property type="molecule type" value="Genomic_DNA"/>
</dbReference>
<evidence type="ECO:0008006" key="4">
    <source>
        <dbReference type="Google" id="ProtNLM"/>
    </source>
</evidence>
<organism evidence="2 3">
    <name type="scientific">Segatella copri</name>
    <dbReference type="NCBI Taxonomy" id="165179"/>
    <lineage>
        <taxon>Bacteria</taxon>
        <taxon>Pseudomonadati</taxon>
        <taxon>Bacteroidota</taxon>
        <taxon>Bacteroidia</taxon>
        <taxon>Bacteroidales</taxon>
        <taxon>Prevotellaceae</taxon>
        <taxon>Segatella</taxon>
    </lineage>
</organism>
<feature type="signal peptide" evidence="1">
    <location>
        <begin position="1"/>
        <end position="26"/>
    </location>
</feature>
<feature type="chain" id="PRO_5026333993" description="Lipoprotein, rSAM/lipoprotein system" evidence="1">
    <location>
        <begin position="27"/>
        <end position="164"/>
    </location>
</feature>
<dbReference type="RefSeq" id="WP_153124833.1">
    <property type="nucleotide sequence ID" value="NZ_VZCB01000082.1"/>
</dbReference>
<dbReference type="Proteomes" id="UP000480425">
    <property type="component" value="Unassembled WGS sequence"/>
</dbReference>